<name>A0A317T9A6_9CHLB</name>
<gene>
    <name evidence="4" type="ORF">CR164_00930</name>
</gene>
<dbReference type="EMBL" id="PDNZ01000001">
    <property type="protein sequence ID" value="PWW83155.1"/>
    <property type="molecule type" value="Genomic_DNA"/>
</dbReference>
<evidence type="ECO:0000256" key="2">
    <source>
        <dbReference type="ARBA" id="ARBA00023276"/>
    </source>
</evidence>
<dbReference type="OrthoDB" id="9803892at2"/>
<evidence type="ECO:0000259" key="3">
    <source>
        <dbReference type="Pfam" id="PF13460"/>
    </source>
</evidence>
<accession>A0A317T9A6</accession>
<proteinExistence type="predicted"/>
<dbReference type="InterPro" id="IPR036291">
    <property type="entry name" value="NAD(P)-bd_dom_sf"/>
</dbReference>
<dbReference type="InterPro" id="IPR044256">
    <property type="entry name" value="HCF244-like"/>
</dbReference>
<sequence>MAMQKVLVVGASGHIGRYAALAFKKRGWFVRVLVRDPEKLKRPGPFGEPLLEGVVDEIVTGDAAKPDTLFGIADGIDTVFSSMGLRSSKPGMSYHDIDYLGNANILQEVMLHDVQKFIYVSIFKADEMMEMQIVKAHEDFVQALKDSGIDYSILRPNAYFSDMLQFQKMATSGVIIWPGDGSLRINPIHGEDMGDICVDTAAPGHQEIDIGGPDIFTYKEMFTLAFTTIDKEPRIIFIPLWIVKGLHSFIKPLNARIADMLAFAIAVNEIDNTAPRYGERHMKDFFETFGGKNRTD</sequence>
<protein>
    <submittedName>
        <fullName evidence="4">3-beta hydroxysteroid dehydrogenase</fullName>
    </submittedName>
</protein>
<reference evidence="5" key="1">
    <citation type="submission" date="2017-10" db="EMBL/GenBank/DDBJ databases">
        <authorList>
            <person name="Gaisin V.A."/>
            <person name="Rysina M.S."/>
            <person name="Grouzdev D.S."/>
        </authorList>
    </citation>
    <scope>NUCLEOTIDE SEQUENCE [LARGE SCALE GENOMIC DNA]</scope>
    <source>
        <strain evidence="5">V1</strain>
    </source>
</reference>
<dbReference type="GO" id="GO:0015979">
    <property type="term" value="P:photosynthesis"/>
    <property type="evidence" value="ECO:0007669"/>
    <property type="project" value="UniProtKB-KW"/>
</dbReference>
<evidence type="ECO:0000313" key="4">
    <source>
        <dbReference type="EMBL" id="PWW83155.1"/>
    </source>
</evidence>
<comment type="caution">
    <text evidence="4">The sequence shown here is derived from an EMBL/GenBank/DDBJ whole genome shotgun (WGS) entry which is preliminary data.</text>
</comment>
<keyword evidence="1" id="KW-0602">Photosynthesis</keyword>
<keyword evidence="5" id="KW-1185">Reference proteome</keyword>
<dbReference type="Proteomes" id="UP000246278">
    <property type="component" value="Unassembled WGS sequence"/>
</dbReference>
<evidence type="ECO:0000313" key="5">
    <source>
        <dbReference type="Proteomes" id="UP000246278"/>
    </source>
</evidence>
<dbReference type="RefSeq" id="WP_110022037.1">
    <property type="nucleotide sequence ID" value="NZ_PDNZ01000001.1"/>
</dbReference>
<feature type="domain" description="NAD(P)-binding" evidence="3">
    <location>
        <begin position="10"/>
        <end position="198"/>
    </location>
</feature>
<organism evidence="4 5">
    <name type="scientific">Prosthecochloris marina</name>
    <dbReference type="NCBI Taxonomy" id="2017681"/>
    <lineage>
        <taxon>Bacteria</taxon>
        <taxon>Pseudomonadati</taxon>
        <taxon>Chlorobiota</taxon>
        <taxon>Chlorobiia</taxon>
        <taxon>Chlorobiales</taxon>
        <taxon>Chlorobiaceae</taxon>
        <taxon>Prosthecochloris</taxon>
    </lineage>
</organism>
<evidence type="ECO:0000256" key="1">
    <source>
        <dbReference type="ARBA" id="ARBA00022531"/>
    </source>
</evidence>
<keyword evidence="2" id="KW-0604">Photosystem II</keyword>
<dbReference type="AlphaFoldDB" id="A0A317T9A6"/>
<dbReference type="CDD" id="cd05243">
    <property type="entry name" value="SDR_a5"/>
    <property type="match status" value="1"/>
</dbReference>
<dbReference type="GO" id="GO:0009523">
    <property type="term" value="C:photosystem II"/>
    <property type="evidence" value="ECO:0007669"/>
    <property type="project" value="UniProtKB-KW"/>
</dbReference>
<dbReference type="InterPro" id="IPR016040">
    <property type="entry name" value="NAD(P)-bd_dom"/>
</dbReference>
<dbReference type="SUPFAM" id="SSF51735">
    <property type="entry name" value="NAD(P)-binding Rossmann-fold domains"/>
    <property type="match status" value="1"/>
</dbReference>
<dbReference type="PANTHER" id="PTHR47128">
    <property type="match status" value="1"/>
</dbReference>
<dbReference type="Pfam" id="PF13460">
    <property type="entry name" value="NAD_binding_10"/>
    <property type="match status" value="1"/>
</dbReference>
<dbReference type="PANTHER" id="PTHR47128:SF2">
    <property type="entry name" value="PROTEIN HIGH CHLOROPHYLL FLUORESCENCE PHENOTYPE 244, CHLOROPLASTIC"/>
    <property type="match status" value="1"/>
</dbReference>
<dbReference type="Gene3D" id="3.40.50.720">
    <property type="entry name" value="NAD(P)-binding Rossmann-like Domain"/>
    <property type="match status" value="1"/>
</dbReference>